<keyword evidence="1" id="KW-0812">Transmembrane</keyword>
<evidence type="ECO:0008006" key="3">
    <source>
        <dbReference type="Google" id="ProtNLM"/>
    </source>
</evidence>
<dbReference type="AlphaFoldDB" id="A0A6J4S9P4"/>
<evidence type="ECO:0000256" key="1">
    <source>
        <dbReference type="SAM" id="Phobius"/>
    </source>
</evidence>
<feature type="transmembrane region" description="Helical" evidence="1">
    <location>
        <begin position="35"/>
        <end position="60"/>
    </location>
</feature>
<sequence length="146" mass="15265">MLSQVHLVLGVAVLATNLLAGAWGGVAWLRREPSVIFWYLLRVAQGVVVVQVLLGLLLLAGGRQAQGSLHVLYGAAPLVVALVSEAMRVGAAQTELASAGDLDKLERREQALLARRVVLREMGIMAVGALVIVTLALRAAGTGGLL</sequence>
<name>A0A6J4S9P4_9ACTN</name>
<keyword evidence="1" id="KW-1133">Transmembrane helix</keyword>
<reference evidence="2" key="1">
    <citation type="submission" date="2020-02" db="EMBL/GenBank/DDBJ databases">
        <authorList>
            <person name="Meier V. D."/>
        </authorList>
    </citation>
    <scope>NUCLEOTIDE SEQUENCE</scope>
    <source>
        <strain evidence="2">AVDCRST_MAG17</strain>
    </source>
</reference>
<gene>
    <name evidence="2" type="ORF">AVDCRST_MAG17-889</name>
</gene>
<feature type="transmembrane region" description="Helical" evidence="1">
    <location>
        <begin position="7"/>
        <end position="29"/>
    </location>
</feature>
<evidence type="ECO:0000313" key="2">
    <source>
        <dbReference type="EMBL" id="CAA9493092.1"/>
    </source>
</evidence>
<proteinExistence type="predicted"/>
<accession>A0A6J4S9P4</accession>
<organism evidence="2">
    <name type="scientific">uncultured Solirubrobacterales bacterium</name>
    <dbReference type="NCBI Taxonomy" id="768556"/>
    <lineage>
        <taxon>Bacteria</taxon>
        <taxon>Bacillati</taxon>
        <taxon>Actinomycetota</taxon>
        <taxon>Thermoleophilia</taxon>
        <taxon>Solirubrobacterales</taxon>
        <taxon>environmental samples</taxon>
    </lineage>
</organism>
<protein>
    <recommendedName>
        <fullName evidence="3">Copper resistance protein D domain-containing protein</fullName>
    </recommendedName>
</protein>
<keyword evidence="1" id="KW-0472">Membrane</keyword>
<dbReference type="EMBL" id="CADCVV010000065">
    <property type="protein sequence ID" value="CAA9493092.1"/>
    <property type="molecule type" value="Genomic_DNA"/>
</dbReference>
<feature type="transmembrane region" description="Helical" evidence="1">
    <location>
        <begin position="117"/>
        <end position="140"/>
    </location>
</feature>